<dbReference type="InterPro" id="IPR014347">
    <property type="entry name" value="Tautomerase/MIF_sf"/>
</dbReference>
<name>A0ABZ0XZ97_9BURK</name>
<dbReference type="InterPro" id="IPR037479">
    <property type="entry name" value="Tauto_MSAD"/>
</dbReference>
<dbReference type="Pfam" id="PF14552">
    <property type="entry name" value="Tautomerase_2"/>
    <property type="match status" value="1"/>
</dbReference>
<proteinExistence type="predicted"/>
<sequence length="136" mass="14720">MPLARISLLKGQSPAYLRAVGDSLHAALVEAFNVPPTDRFQLFHQHEAHEMSCDPHYEVADGGQRSADWLVFAITIGKPRTAAVKQAFYRKLVEKLAQSPGVRPQDVMVTILPAQPEDWSFADGAPASSLGPVAGS</sequence>
<keyword evidence="2" id="KW-1185">Reference proteome</keyword>
<evidence type="ECO:0000313" key="2">
    <source>
        <dbReference type="Proteomes" id="UP001326110"/>
    </source>
</evidence>
<gene>
    <name evidence="1" type="ORF">SR858_00730</name>
</gene>
<dbReference type="Gene3D" id="3.30.429.10">
    <property type="entry name" value="Macrophage Migration Inhibitory Factor"/>
    <property type="match status" value="1"/>
</dbReference>
<dbReference type="GeneID" id="43165290"/>
<dbReference type="PANTHER" id="PTHR38460:SF1">
    <property type="entry name" value="TAUTOMERASE YOLI-RELATED"/>
    <property type="match status" value="1"/>
</dbReference>
<dbReference type="EMBL" id="CP140152">
    <property type="protein sequence ID" value="WQH04898.1"/>
    <property type="molecule type" value="Genomic_DNA"/>
</dbReference>
<dbReference type="Proteomes" id="UP001326110">
    <property type="component" value="Chromosome"/>
</dbReference>
<organism evidence="1 2">
    <name type="scientific">Duganella zoogloeoides</name>
    <dbReference type="NCBI Taxonomy" id="75659"/>
    <lineage>
        <taxon>Bacteria</taxon>
        <taxon>Pseudomonadati</taxon>
        <taxon>Pseudomonadota</taxon>
        <taxon>Betaproteobacteria</taxon>
        <taxon>Burkholderiales</taxon>
        <taxon>Oxalobacteraceae</taxon>
        <taxon>Telluria group</taxon>
        <taxon>Duganella</taxon>
    </lineage>
</organism>
<reference evidence="1 2" key="1">
    <citation type="submission" date="2023-11" db="EMBL/GenBank/DDBJ databases">
        <title>MicrobeMod: A computational toolkit for identifying prokaryotic methylation and restriction-modification with nanopore sequencing.</title>
        <authorList>
            <person name="Crits-Christoph A."/>
            <person name="Kang S.C."/>
            <person name="Lee H."/>
            <person name="Ostrov N."/>
        </authorList>
    </citation>
    <scope>NUCLEOTIDE SEQUENCE [LARGE SCALE GENOMIC DNA]</scope>
    <source>
        <strain evidence="1 2">ATCC 25935</strain>
    </source>
</reference>
<protein>
    <submittedName>
        <fullName evidence="1">Tautomerase family protein</fullName>
    </submittedName>
</protein>
<evidence type="ECO:0000313" key="1">
    <source>
        <dbReference type="EMBL" id="WQH04898.1"/>
    </source>
</evidence>
<dbReference type="SUPFAM" id="SSF55331">
    <property type="entry name" value="Tautomerase/MIF"/>
    <property type="match status" value="1"/>
</dbReference>
<accession>A0ABZ0XZ97</accession>
<dbReference type="RefSeq" id="WP_019923686.1">
    <property type="nucleotide sequence ID" value="NZ_CP140152.1"/>
</dbReference>
<dbReference type="PANTHER" id="PTHR38460">
    <property type="entry name" value="TAUTOMERASE YOLI-RELATED"/>
    <property type="match status" value="1"/>
</dbReference>